<feature type="domain" description="Glycosyltransferase 2-like" evidence="1">
    <location>
        <begin position="4"/>
        <end position="136"/>
    </location>
</feature>
<dbReference type="SUPFAM" id="SSF53448">
    <property type="entry name" value="Nucleotide-diphospho-sugar transferases"/>
    <property type="match status" value="1"/>
</dbReference>
<name>A0A1J6I037_9HYPH</name>
<protein>
    <submittedName>
        <fullName evidence="2">Glycosyl transferase</fullName>
    </submittedName>
</protein>
<dbReference type="PANTHER" id="PTHR22916">
    <property type="entry name" value="GLYCOSYLTRANSFERASE"/>
    <property type="match status" value="1"/>
</dbReference>
<gene>
    <name evidence="2" type="ORF">BLA27_23325</name>
</gene>
<dbReference type="InterPro" id="IPR001173">
    <property type="entry name" value="Glyco_trans_2-like"/>
</dbReference>
<dbReference type="PANTHER" id="PTHR22916:SF3">
    <property type="entry name" value="UDP-GLCNAC:BETAGAL BETA-1,3-N-ACETYLGLUCOSAMINYLTRANSFERASE-LIKE PROTEIN 1"/>
    <property type="match status" value="1"/>
</dbReference>
<dbReference type="Gene3D" id="3.40.50.2000">
    <property type="entry name" value="Glycogen Phosphorylase B"/>
    <property type="match status" value="1"/>
</dbReference>
<dbReference type="EMBL" id="MOEC01000034">
    <property type="protein sequence ID" value="OIS91126.1"/>
    <property type="molecule type" value="Genomic_DNA"/>
</dbReference>
<comment type="caution">
    <text evidence="2">The sequence shown here is derived from an EMBL/GenBank/DDBJ whole genome shotgun (WGS) entry which is preliminary data.</text>
</comment>
<dbReference type="GO" id="GO:0016758">
    <property type="term" value="F:hexosyltransferase activity"/>
    <property type="evidence" value="ECO:0007669"/>
    <property type="project" value="UniProtKB-ARBA"/>
</dbReference>
<reference evidence="2 3" key="1">
    <citation type="submission" date="2016-10" db="EMBL/GenBank/DDBJ databases">
        <title>The Draft Genome Sequence of the Potato Rhizosphere Bacteria Ochrobactrum sp. IPA7.2.</title>
        <authorList>
            <person name="Gogoleva N.E."/>
            <person name="Khlopko Y.A."/>
            <person name="Burygin G.L."/>
            <person name="Plotnikov A.O."/>
        </authorList>
    </citation>
    <scope>NUCLEOTIDE SEQUENCE [LARGE SCALE GENOMIC DNA]</scope>
    <source>
        <strain evidence="2 3">IPA7.2</strain>
    </source>
</reference>
<dbReference type="AlphaFoldDB" id="A0A1J6I037"/>
<evidence type="ECO:0000313" key="3">
    <source>
        <dbReference type="Proteomes" id="UP000182985"/>
    </source>
</evidence>
<organism evidence="2 3">
    <name type="scientific">Brucella cytisi</name>
    <dbReference type="NCBI Taxonomy" id="407152"/>
    <lineage>
        <taxon>Bacteria</taxon>
        <taxon>Pseudomonadati</taxon>
        <taxon>Pseudomonadota</taxon>
        <taxon>Alphaproteobacteria</taxon>
        <taxon>Hyphomicrobiales</taxon>
        <taxon>Brucellaceae</taxon>
        <taxon>Brucella/Ochrobactrum group</taxon>
        <taxon>Brucella</taxon>
    </lineage>
</organism>
<proteinExistence type="predicted"/>
<keyword evidence="3" id="KW-1185">Reference proteome</keyword>
<keyword evidence="2" id="KW-0808">Transferase</keyword>
<dbReference type="Gene3D" id="3.90.550.10">
    <property type="entry name" value="Spore Coat Polysaccharide Biosynthesis Protein SpsA, Chain A"/>
    <property type="match status" value="1"/>
</dbReference>
<evidence type="ECO:0000259" key="1">
    <source>
        <dbReference type="Pfam" id="PF00535"/>
    </source>
</evidence>
<sequence length="652" mass="75513">MKISVIIPCYNARGKIEACVRSLHSVEFPVEEFEVIFVDDCSSDGTYAYLEELCEGVPNWSVYRLDSNSGSPSRPRNYGTEKAQGEYLVYFDCDDIIFPETLRQHYDYAKLRAACIVRGYLVVDDGSGNVRALNRIPDWDENLSKEQKIESIISLQSTTVVSLIRKNLIIENGIFWHEDIKVGEDTLFLLDVLEKSVNIEYIDHPTFIYNKKNSLQASSTQQYGRREILNHIRVWVKAEESLNRIGLSYYRIRLHVGLNTALRAMVFHGRGDVDRKTFQQFSDFLRSAWGQLNVKRFEKRYFDMLNTVISADYEGFIDACKPKLLIAGYDLKFILASIDRLGAHFDIKIDQWKGHDAHDEQQSRKLLSWADYIWCEWLLGNAVWYSKNIRHDQKLVIRMHRMELGRDYGNQIRIEKVHAIVAVSVLFFERLQYRFKHITRDKVRLVPNYAELKDGGNQVEAERLFKIGAVGIVPRRKGFLRTLRILAALRLKDPRFSLDVFGHSPEHFSWITRDKMEMSYYDLCRSFIEENNLSNYVNFVGHAKLPEMLSERKVGFVLSTSDSGELFPGPESFHLAVLDGYAGGGQGIVLRWDGCEYIYPSSMIFDTEEEIVEHISNSTAEQFYQVSEAGRALVSRYSKHRFINSVISIFKE</sequence>
<dbReference type="Proteomes" id="UP000182985">
    <property type="component" value="Unassembled WGS sequence"/>
</dbReference>
<accession>A0A1J6I037</accession>
<dbReference type="Pfam" id="PF00535">
    <property type="entry name" value="Glycos_transf_2"/>
    <property type="match status" value="1"/>
</dbReference>
<dbReference type="InterPro" id="IPR029044">
    <property type="entry name" value="Nucleotide-diphossugar_trans"/>
</dbReference>
<dbReference type="SUPFAM" id="SSF53756">
    <property type="entry name" value="UDP-Glycosyltransferase/glycogen phosphorylase"/>
    <property type="match status" value="1"/>
</dbReference>
<dbReference type="CDD" id="cd00761">
    <property type="entry name" value="Glyco_tranf_GTA_type"/>
    <property type="match status" value="1"/>
</dbReference>
<evidence type="ECO:0000313" key="2">
    <source>
        <dbReference type="EMBL" id="OIS91126.1"/>
    </source>
</evidence>